<dbReference type="EMBL" id="JAELVF020000001">
    <property type="protein sequence ID" value="MBU7598963.1"/>
    <property type="molecule type" value="Genomic_DNA"/>
</dbReference>
<dbReference type="PROSITE" id="PS51012">
    <property type="entry name" value="ABC_TM2"/>
    <property type="match status" value="1"/>
</dbReference>
<evidence type="ECO:0000256" key="3">
    <source>
        <dbReference type="ARBA" id="ARBA00022989"/>
    </source>
</evidence>
<dbReference type="InterPro" id="IPR013525">
    <property type="entry name" value="ABC2_TM"/>
</dbReference>
<evidence type="ECO:0000256" key="5">
    <source>
        <dbReference type="SAM" id="Phobius"/>
    </source>
</evidence>
<comment type="subcellular location">
    <subcellularLocation>
        <location evidence="1">Membrane</location>
        <topology evidence="1">Multi-pass membrane protein</topology>
    </subcellularLocation>
</comment>
<keyword evidence="4 5" id="KW-0472">Membrane</keyword>
<keyword evidence="2 5" id="KW-0812">Transmembrane</keyword>
<proteinExistence type="predicted"/>
<evidence type="ECO:0000313" key="8">
    <source>
        <dbReference type="Proteomes" id="UP000694501"/>
    </source>
</evidence>
<dbReference type="AlphaFoldDB" id="A0A949JHH4"/>
<keyword evidence="3 5" id="KW-1133">Transmembrane helix</keyword>
<sequence>MKAFLTLSKTMTLGLLRDRAAVFFMLIFPLMFLVLFGALFKDTSAPQVKVVQVGDVAVFDDIPAEQREQLRDVMVVDKTDGSRAALNQALADVRKGDADGVIYAPETAGKSAGSGPTEQVELRVSGADSAKAGSVRSVVDSVLQQANQKATGQPPAYALATDRVEDESVKQIQFLTPGLLGWAVAMGAVFGTAYNLVAWRKKRILRRLWLAPVGAGSVVSARVGVNLGLALVQTAIFLGIAVLPYYGLKLSGDWWLCLPLVVTGTLAFMSIGLVVGALAKSEEAANGMAQLIVLPMAFLSGSFFPLDLAPAWVRTLSDFLPLKHLSDAMQGVLSRGESWGTALPVMGGLLLFAAVLTLIAGKLFRWEAV</sequence>
<organism evidence="7 8">
    <name type="scientific">Streptomyces tardus</name>
    <dbReference type="NCBI Taxonomy" id="2780544"/>
    <lineage>
        <taxon>Bacteria</taxon>
        <taxon>Bacillati</taxon>
        <taxon>Actinomycetota</taxon>
        <taxon>Actinomycetes</taxon>
        <taxon>Kitasatosporales</taxon>
        <taxon>Streptomycetaceae</taxon>
        <taxon>Streptomyces</taxon>
    </lineage>
</organism>
<feature type="domain" description="ABC transmembrane type-2" evidence="6">
    <location>
        <begin position="132"/>
        <end position="367"/>
    </location>
</feature>
<dbReference type="Pfam" id="PF12698">
    <property type="entry name" value="ABC2_membrane_3"/>
    <property type="match status" value="1"/>
</dbReference>
<dbReference type="Proteomes" id="UP000694501">
    <property type="component" value="Unassembled WGS sequence"/>
</dbReference>
<feature type="transmembrane region" description="Helical" evidence="5">
    <location>
        <begin position="342"/>
        <end position="364"/>
    </location>
</feature>
<feature type="transmembrane region" description="Helical" evidence="5">
    <location>
        <begin position="254"/>
        <end position="279"/>
    </location>
</feature>
<evidence type="ECO:0000256" key="4">
    <source>
        <dbReference type="ARBA" id="ARBA00023136"/>
    </source>
</evidence>
<comment type="caution">
    <text evidence="7">The sequence shown here is derived from an EMBL/GenBank/DDBJ whole genome shotgun (WGS) entry which is preliminary data.</text>
</comment>
<dbReference type="InterPro" id="IPR047817">
    <property type="entry name" value="ABC2_TM_bact-type"/>
</dbReference>
<gene>
    <name evidence="7" type="ORF">JGS22_015435</name>
</gene>
<dbReference type="PANTHER" id="PTHR43027">
    <property type="entry name" value="DOXORUBICIN RESISTANCE ABC TRANSPORTER PERMEASE PROTEIN DRRC-RELATED"/>
    <property type="match status" value="1"/>
</dbReference>
<feature type="transmembrane region" description="Helical" evidence="5">
    <location>
        <begin position="291"/>
        <end position="313"/>
    </location>
</feature>
<evidence type="ECO:0000256" key="2">
    <source>
        <dbReference type="ARBA" id="ARBA00022692"/>
    </source>
</evidence>
<dbReference type="GO" id="GO:0016020">
    <property type="term" value="C:membrane"/>
    <property type="evidence" value="ECO:0007669"/>
    <property type="project" value="UniProtKB-SubCell"/>
</dbReference>
<feature type="transmembrane region" description="Helical" evidence="5">
    <location>
        <begin position="179"/>
        <end position="197"/>
    </location>
</feature>
<name>A0A949JHH4_9ACTN</name>
<dbReference type="GO" id="GO:0140359">
    <property type="term" value="F:ABC-type transporter activity"/>
    <property type="evidence" value="ECO:0007669"/>
    <property type="project" value="InterPro"/>
</dbReference>
<dbReference type="InterPro" id="IPR052902">
    <property type="entry name" value="ABC-2_transporter"/>
</dbReference>
<accession>A0A949JHH4</accession>
<keyword evidence="8" id="KW-1185">Reference proteome</keyword>
<reference evidence="7" key="1">
    <citation type="submission" date="2021-06" db="EMBL/GenBank/DDBJ databases">
        <title>Sequencing of actinobacteria type strains.</title>
        <authorList>
            <person name="Nguyen G.-S."/>
            <person name="Wentzel A."/>
        </authorList>
    </citation>
    <scope>NUCLEOTIDE SEQUENCE</scope>
    <source>
        <strain evidence="7">P38-E01</strain>
    </source>
</reference>
<feature type="transmembrane region" description="Helical" evidence="5">
    <location>
        <begin position="21"/>
        <end position="40"/>
    </location>
</feature>
<evidence type="ECO:0000259" key="6">
    <source>
        <dbReference type="PROSITE" id="PS51012"/>
    </source>
</evidence>
<dbReference type="PANTHER" id="PTHR43027:SF2">
    <property type="entry name" value="TRANSPORT PERMEASE PROTEIN"/>
    <property type="match status" value="1"/>
</dbReference>
<feature type="transmembrane region" description="Helical" evidence="5">
    <location>
        <begin position="227"/>
        <end position="248"/>
    </location>
</feature>
<evidence type="ECO:0000313" key="7">
    <source>
        <dbReference type="EMBL" id="MBU7598963.1"/>
    </source>
</evidence>
<protein>
    <submittedName>
        <fullName evidence="7">ABC transporter permease</fullName>
    </submittedName>
</protein>
<dbReference type="RefSeq" id="WP_211043391.1">
    <property type="nucleotide sequence ID" value="NZ_JAELVF020000001.1"/>
</dbReference>
<evidence type="ECO:0000256" key="1">
    <source>
        <dbReference type="ARBA" id="ARBA00004141"/>
    </source>
</evidence>